<dbReference type="Pfam" id="PF02798">
    <property type="entry name" value="GST_N"/>
    <property type="match status" value="1"/>
</dbReference>
<dbReference type="FunFam" id="1.20.1050.10:FF:000030">
    <property type="entry name" value="Glutathione S-transferase S1"/>
    <property type="match status" value="1"/>
</dbReference>
<dbReference type="EC" id="2.5.1.18" evidence="2"/>
<evidence type="ECO:0000313" key="8">
    <source>
        <dbReference type="EMBL" id="ANS56589.1"/>
    </source>
</evidence>
<evidence type="ECO:0000259" key="6">
    <source>
        <dbReference type="PROSITE" id="PS50404"/>
    </source>
</evidence>
<sequence>MAKKLYYFEAPALAESIRYLLYYTKQEFEDVRFQFETWSGQTDFKQNLPYGQLPLYEEGDKRLYQSIAIIKYVARDTGLIPDDAWEQAQLDSIVQTIYDFWANIRMCILEQDKAKKETMRKKIFEELIVFFLPRFERDLKANGGYFVGKLSWAEFILAGIIESTNVFLKVENVQKDYPTIAARVEEIQTSPGVKEYIESRGPYNITFFD</sequence>
<protein>
    <recommendedName>
        <fullName evidence="2">glutathione transferase</fullName>
        <ecNumber evidence="2">2.5.1.18</ecNumber>
    </recommendedName>
</protein>
<accession>A0A509ZHR5</accession>
<organism evidence="8">
    <name type="scientific">Micromelalopha troglodyta</name>
    <dbReference type="NCBI Taxonomy" id="660574"/>
    <lineage>
        <taxon>Eukaryota</taxon>
        <taxon>Metazoa</taxon>
        <taxon>Ecdysozoa</taxon>
        <taxon>Arthropoda</taxon>
        <taxon>Hexapoda</taxon>
        <taxon>Insecta</taxon>
        <taxon>Pterygota</taxon>
        <taxon>Neoptera</taxon>
        <taxon>Endopterygota</taxon>
        <taxon>Lepidoptera</taxon>
        <taxon>Glossata</taxon>
        <taxon>Ditrysia</taxon>
        <taxon>Noctuoidea</taxon>
        <taxon>Notodontidae</taxon>
        <taxon>Pygaerinae</taxon>
        <taxon>Micromelalopha</taxon>
    </lineage>
</organism>
<dbReference type="AlphaFoldDB" id="A0A509ZHR5"/>
<dbReference type="PANTHER" id="PTHR11571">
    <property type="entry name" value="GLUTATHIONE S-TRANSFERASE"/>
    <property type="match status" value="1"/>
</dbReference>
<evidence type="ECO:0000256" key="3">
    <source>
        <dbReference type="ARBA" id="ARBA00022679"/>
    </source>
</evidence>
<dbReference type="InterPro" id="IPR050213">
    <property type="entry name" value="GST_superfamily"/>
</dbReference>
<feature type="domain" description="GST C-terminal" evidence="7">
    <location>
        <begin position="83"/>
        <end position="208"/>
    </location>
</feature>
<dbReference type="Gene3D" id="1.20.1050.10">
    <property type="match status" value="1"/>
</dbReference>
<dbReference type="SFLD" id="SFLDS00019">
    <property type="entry name" value="Glutathione_Transferase_(cytos"/>
    <property type="match status" value="1"/>
</dbReference>
<dbReference type="InterPro" id="IPR036282">
    <property type="entry name" value="Glutathione-S-Trfase_C_sf"/>
</dbReference>
<dbReference type="SFLD" id="SFLDG00363">
    <property type="entry name" value="AMPS_(cytGST):_Alpha-__Mu-__Pi"/>
    <property type="match status" value="1"/>
</dbReference>
<dbReference type="PROSITE" id="PS50404">
    <property type="entry name" value="GST_NTER"/>
    <property type="match status" value="1"/>
</dbReference>
<dbReference type="GO" id="GO:0006749">
    <property type="term" value="P:glutathione metabolic process"/>
    <property type="evidence" value="ECO:0007669"/>
    <property type="project" value="TreeGrafter"/>
</dbReference>
<name>A0A509ZHR5_9NEOP</name>
<reference evidence="8" key="1">
    <citation type="submission" date="2016-03" db="EMBL/GenBank/DDBJ databases">
        <authorList>
            <person name="Huizhen T."/>
        </authorList>
    </citation>
    <scope>NUCLEOTIDE SEQUENCE</scope>
</reference>
<dbReference type="EMBL" id="KU963405">
    <property type="protein sequence ID" value="ANS56589.1"/>
    <property type="molecule type" value="mRNA"/>
</dbReference>
<dbReference type="Pfam" id="PF14497">
    <property type="entry name" value="GST_C_3"/>
    <property type="match status" value="1"/>
</dbReference>
<dbReference type="GO" id="GO:0004364">
    <property type="term" value="F:glutathione transferase activity"/>
    <property type="evidence" value="ECO:0007669"/>
    <property type="project" value="UniProtKB-EC"/>
</dbReference>
<dbReference type="SFLD" id="SFLDG01205">
    <property type="entry name" value="AMPS.1"/>
    <property type="match status" value="1"/>
</dbReference>
<dbReference type="InterPro" id="IPR004046">
    <property type="entry name" value="GST_C"/>
</dbReference>
<evidence type="ECO:0000256" key="1">
    <source>
        <dbReference type="ARBA" id="ARBA00011738"/>
    </source>
</evidence>
<dbReference type="PANTHER" id="PTHR11571:SF224">
    <property type="entry name" value="HEMATOPOIETIC PROSTAGLANDIN D SYNTHASE"/>
    <property type="match status" value="1"/>
</dbReference>
<feature type="domain" description="GST N-terminal" evidence="6">
    <location>
        <begin position="1"/>
        <end position="81"/>
    </location>
</feature>
<evidence type="ECO:0000256" key="4">
    <source>
        <dbReference type="ARBA" id="ARBA00038317"/>
    </source>
</evidence>
<evidence type="ECO:0000256" key="2">
    <source>
        <dbReference type="ARBA" id="ARBA00012452"/>
    </source>
</evidence>
<dbReference type="PROSITE" id="PS50405">
    <property type="entry name" value="GST_CTER"/>
    <property type="match status" value="1"/>
</dbReference>
<proteinExistence type="evidence at transcript level"/>
<dbReference type="CDD" id="cd03039">
    <property type="entry name" value="GST_N_Sigma_like"/>
    <property type="match status" value="1"/>
</dbReference>
<comment type="catalytic activity">
    <reaction evidence="5">
        <text>RX + glutathione = an S-substituted glutathione + a halide anion + H(+)</text>
        <dbReference type="Rhea" id="RHEA:16437"/>
        <dbReference type="ChEBI" id="CHEBI:15378"/>
        <dbReference type="ChEBI" id="CHEBI:16042"/>
        <dbReference type="ChEBI" id="CHEBI:17792"/>
        <dbReference type="ChEBI" id="CHEBI:57925"/>
        <dbReference type="ChEBI" id="CHEBI:90779"/>
        <dbReference type="EC" id="2.5.1.18"/>
    </reaction>
</comment>
<dbReference type="CDD" id="cd03192">
    <property type="entry name" value="GST_C_Sigma_like"/>
    <property type="match status" value="1"/>
</dbReference>
<comment type="subunit">
    <text evidence="1">Homodimer.</text>
</comment>
<evidence type="ECO:0000256" key="5">
    <source>
        <dbReference type="ARBA" id="ARBA00047960"/>
    </source>
</evidence>
<dbReference type="SUPFAM" id="SSF52833">
    <property type="entry name" value="Thioredoxin-like"/>
    <property type="match status" value="1"/>
</dbReference>
<dbReference type="InterPro" id="IPR010987">
    <property type="entry name" value="Glutathione-S-Trfase_C-like"/>
</dbReference>
<dbReference type="InterPro" id="IPR036249">
    <property type="entry name" value="Thioredoxin-like_sf"/>
</dbReference>
<evidence type="ECO:0000259" key="7">
    <source>
        <dbReference type="PROSITE" id="PS50405"/>
    </source>
</evidence>
<dbReference type="SUPFAM" id="SSF47616">
    <property type="entry name" value="GST C-terminal domain-like"/>
    <property type="match status" value="1"/>
</dbReference>
<dbReference type="InterPro" id="IPR040079">
    <property type="entry name" value="Glutathione_S-Trfase"/>
</dbReference>
<comment type="similarity">
    <text evidence="4">Belongs to the GST superfamily. Sigma family.</text>
</comment>
<dbReference type="InterPro" id="IPR004045">
    <property type="entry name" value="Glutathione_S-Trfase_N"/>
</dbReference>
<dbReference type="Gene3D" id="3.40.30.10">
    <property type="entry name" value="Glutaredoxin"/>
    <property type="match status" value="1"/>
</dbReference>
<keyword evidence="3 8" id="KW-0808">Transferase</keyword>